<dbReference type="Proteomes" id="UP001446871">
    <property type="component" value="Unassembled WGS sequence"/>
</dbReference>
<dbReference type="InterPro" id="IPR036188">
    <property type="entry name" value="FAD/NAD-bd_sf"/>
</dbReference>
<gene>
    <name evidence="14" type="ORF">PG996_001537</name>
</gene>
<evidence type="ECO:0000313" key="14">
    <source>
        <dbReference type="EMBL" id="KAK8082756.1"/>
    </source>
</evidence>
<keyword evidence="10" id="KW-0627">Porphyrin biosynthesis</keyword>
<reference evidence="14 15" key="1">
    <citation type="submission" date="2023-01" db="EMBL/GenBank/DDBJ databases">
        <title>Analysis of 21 Apiospora genomes using comparative genomics revels a genus with tremendous synthesis potential of carbohydrate active enzymes and secondary metabolites.</title>
        <authorList>
            <person name="Sorensen T."/>
        </authorList>
    </citation>
    <scope>NUCLEOTIDE SEQUENCE [LARGE SCALE GENOMIC DNA]</scope>
    <source>
        <strain evidence="14 15">CBS 83171</strain>
    </source>
</reference>
<accession>A0ABR1WGW1</accession>
<comment type="pathway">
    <text evidence="3">Porphyrin-containing compound metabolism; protoporphyrin-IX biosynthesis; protoporphyrin-IX from protoporphyrinogen-IX: step 1/1.</text>
</comment>
<feature type="domain" description="Amine oxidase" evidence="13">
    <location>
        <begin position="106"/>
        <end position="619"/>
    </location>
</feature>
<keyword evidence="8" id="KW-0560">Oxidoreductase</keyword>
<evidence type="ECO:0000256" key="9">
    <source>
        <dbReference type="ARBA" id="ARBA00023133"/>
    </source>
</evidence>
<evidence type="ECO:0000256" key="2">
    <source>
        <dbReference type="ARBA" id="ARBA00002600"/>
    </source>
</evidence>
<dbReference type="Gene3D" id="3.50.50.60">
    <property type="entry name" value="FAD/NAD(P)-binding domain"/>
    <property type="match status" value="1"/>
</dbReference>
<dbReference type="InterPro" id="IPR050464">
    <property type="entry name" value="Zeta_carotene_desat/Oxidored"/>
</dbReference>
<organism evidence="14 15">
    <name type="scientific">Apiospora saccharicola</name>
    <dbReference type="NCBI Taxonomy" id="335842"/>
    <lineage>
        <taxon>Eukaryota</taxon>
        <taxon>Fungi</taxon>
        <taxon>Dikarya</taxon>
        <taxon>Ascomycota</taxon>
        <taxon>Pezizomycotina</taxon>
        <taxon>Sordariomycetes</taxon>
        <taxon>Xylariomycetidae</taxon>
        <taxon>Amphisphaeriales</taxon>
        <taxon>Apiosporaceae</taxon>
        <taxon>Apiospora</taxon>
    </lineage>
</organism>
<dbReference type="InterPro" id="IPR002937">
    <property type="entry name" value="Amino_oxidase"/>
</dbReference>
<dbReference type="PANTHER" id="PTHR42923:SF3">
    <property type="entry name" value="PROTOPORPHYRINOGEN OXIDASE"/>
    <property type="match status" value="1"/>
</dbReference>
<protein>
    <recommendedName>
        <fullName evidence="5">protoporphyrinogen oxidase</fullName>
        <ecNumber evidence="5">1.3.3.4</ecNumber>
    </recommendedName>
</protein>
<evidence type="ECO:0000256" key="7">
    <source>
        <dbReference type="ARBA" id="ARBA00022827"/>
    </source>
</evidence>
<evidence type="ECO:0000256" key="5">
    <source>
        <dbReference type="ARBA" id="ARBA00012867"/>
    </source>
</evidence>
<evidence type="ECO:0000256" key="4">
    <source>
        <dbReference type="ARBA" id="ARBA00010551"/>
    </source>
</evidence>
<evidence type="ECO:0000256" key="3">
    <source>
        <dbReference type="ARBA" id="ARBA00005073"/>
    </source>
</evidence>
<sequence length="726" mass="80943">MTSKRPEELFIALLRSAYSNGCRHAVLKGRPTGALPQLTFLRAQTPSTRGFATGRPRLPYVPKALYTRSSRAYATTASSQPKTTADVESPPSTDLPRRIAVLGGGITGLTAAHYLARHAKNAHITLYEGGDHLGGWIKGEVAQTAEGDDILFNRGPRMLRSGATGNKYDDLVLYDVLANLELGDKIVYPKGVANSRYIYYPDHLVKLPAEDMSLNNIIESIRSFLTEPLWEGSFGAGLHWWNHSLQASNKRDQRELDLRTAMMRNEPLPSLDANTLEKDESVADYLTRLMGDDLLVKNVVSGMLHGIYGGDAYKLSAKHTIFDRFWYKDQTMTGKNEVWMALKDIFLPYDILDGPNAYHVIDLAERGIQHKLIAFEDGLLTLTRGLEDDLKEWANVEIKRNAPVTSLVHQDGKVLVSAEGQPEEFDQVLSTIYAGQLAKVARPAKSLPSLSEVPAVTIMVVNMWYPNEDLLAANPGFGYLIPQGVSEEQNPERALGVLFDSDIQTRKEQAGTKLTVMMGGHQWDKWAFLPDEQVAVEMAKNVVQRHLGISPDENGLVASARLCRDCLPQHTVGHRDRLRKAHYEIASAFQGQLMVAGPSYTTVGVIPSMRAGYDAAMRIARGRGPPHFRSKEQGVGLWNWYYETLEKLKVTPSIPDHVGATGLEWATEPDVRTMMPVPRNSMWFKSWTPEEGLFIDEEGNLKPGRLDALKMKDGIKTSKLMRREIR</sequence>
<comment type="cofactor">
    <cofactor evidence="1">
        <name>FAD</name>
        <dbReference type="ChEBI" id="CHEBI:57692"/>
    </cofactor>
</comment>
<dbReference type="NCBIfam" id="TIGR00562">
    <property type="entry name" value="proto_IX_ox"/>
    <property type="match status" value="1"/>
</dbReference>
<proteinExistence type="inferred from homology"/>
<dbReference type="SUPFAM" id="SSF54373">
    <property type="entry name" value="FAD-linked reductases, C-terminal domain"/>
    <property type="match status" value="1"/>
</dbReference>
<dbReference type="SUPFAM" id="SSF51905">
    <property type="entry name" value="FAD/NAD(P)-binding domain"/>
    <property type="match status" value="1"/>
</dbReference>
<comment type="catalytic activity">
    <reaction evidence="11">
        <text>protoporphyrinogen IX + 3 O2 = protoporphyrin IX + 3 H2O2</text>
        <dbReference type="Rhea" id="RHEA:25576"/>
        <dbReference type="ChEBI" id="CHEBI:15379"/>
        <dbReference type="ChEBI" id="CHEBI:16240"/>
        <dbReference type="ChEBI" id="CHEBI:57306"/>
        <dbReference type="ChEBI" id="CHEBI:57307"/>
        <dbReference type="EC" id="1.3.3.4"/>
    </reaction>
</comment>
<dbReference type="EC" id="1.3.3.4" evidence="5"/>
<keyword evidence="15" id="KW-1185">Reference proteome</keyword>
<name>A0ABR1WGW1_9PEZI</name>
<comment type="similarity">
    <text evidence="4">Belongs to the protoporphyrinogen/coproporphyrinogen oxidase family. Protoporphyrinogen oxidase subfamily.</text>
</comment>
<keyword evidence="9" id="KW-0350">Heme biosynthesis</keyword>
<evidence type="ECO:0000256" key="1">
    <source>
        <dbReference type="ARBA" id="ARBA00001974"/>
    </source>
</evidence>
<evidence type="ECO:0000256" key="6">
    <source>
        <dbReference type="ARBA" id="ARBA00022630"/>
    </source>
</evidence>
<dbReference type="Pfam" id="PF01593">
    <property type="entry name" value="Amino_oxidase"/>
    <property type="match status" value="1"/>
</dbReference>
<evidence type="ECO:0000256" key="10">
    <source>
        <dbReference type="ARBA" id="ARBA00023244"/>
    </source>
</evidence>
<feature type="region of interest" description="Disordered" evidence="12">
    <location>
        <begin position="72"/>
        <end position="94"/>
    </location>
</feature>
<comment type="caution">
    <text evidence="14">The sequence shown here is derived from an EMBL/GenBank/DDBJ whole genome shotgun (WGS) entry which is preliminary data.</text>
</comment>
<dbReference type="PANTHER" id="PTHR42923">
    <property type="entry name" value="PROTOPORPHYRINOGEN OXIDASE"/>
    <property type="match status" value="1"/>
</dbReference>
<evidence type="ECO:0000256" key="8">
    <source>
        <dbReference type="ARBA" id="ARBA00023002"/>
    </source>
</evidence>
<dbReference type="InterPro" id="IPR004572">
    <property type="entry name" value="Protoporphyrinogen_oxidase"/>
</dbReference>
<evidence type="ECO:0000256" key="11">
    <source>
        <dbReference type="ARBA" id="ARBA00047554"/>
    </source>
</evidence>
<keyword evidence="7" id="KW-0274">FAD</keyword>
<dbReference type="EMBL" id="JAQQWM010000001">
    <property type="protein sequence ID" value="KAK8082756.1"/>
    <property type="molecule type" value="Genomic_DNA"/>
</dbReference>
<comment type="function">
    <text evidence="2">Catalyzes the 6-electron oxidation of protoporphyrinogen-IX to form protoporphyrin-IX.</text>
</comment>
<keyword evidence="6" id="KW-0285">Flavoprotein</keyword>
<evidence type="ECO:0000256" key="12">
    <source>
        <dbReference type="SAM" id="MobiDB-lite"/>
    </source>
</evidence>
<evidence type="ECO:0000259" key="13">
    <source>
        <dbReference type="Pfam" id="PF01593"/>
    </source>
</evidence>
<evidence type="ECO:0000313" key="15">
    <source>
        <dbReference type="Proteomes" id="UP001446871"/>
    </source>
</evidence>